<feature type="transmembrane region" description="Helical" evidence="2">
    <location>
        <begin position="305"/>
        <end position="323"/>
    </location>
</feature>
<feature type="transmembrane region" description="Helical" evidence="2">
    <location>
        <begin position="335"/>
        <end position="352"/>
    </location>
</feature>
<evidence type="ECO:0000313" key="3">
    <source>
        <dbReference type="EMBL" id="GMH75344.1"/>
    </source>
</evidence>
<feature type="region of interest" description="Disordered" evidence="1">
    <location>
        <begin position="1"/>
        <end position="36"/>
    </location>
</feature>
<feature type="transmembrane region" description="Helical" evidence="2">
    <location>
        <begin position="401"/>
        <end position="424"/>
    </location>
</feature>
<dbReference type="AlphaFoldDB" id="A0A9W7APE7"/>
<reference evidence="4" key="1">
    <citation type="journal article" date="2023" name="Commun. Biol.">
        <title>Genome analysis of Parmales, the sister group of diatoms, reveals the evolutionary specialization of diatoms from phago-mixotrophs to photoautotrophs.</title>
        <authorList>
            <person name="Ban H."/>
            <person name="Sato S."/>
            <person name="Yoshikawa S."/>
            <person name="Yamada K."/>
            <person name="Nakamura Y."/>
            <person name="Ichinomiya M."/>
            <person name="Sato N."/>
            <person name="Blanc-Mathieu R."/>
            <person name="Endo H."/>
            <person name="Kuwata A."/>
            <person name="Ogata H."/>
        </authorList>
    </citation>
    <scope>NUCLEOTIDE SEQUENCE [LARGE SCALE GENOMIC DNA]</scope>
    <source>
        <strain evidence="4">NIES 3701</strain>
    </source>
</reference>
<dbReference type="GO" id="GO:0016020">
    <property type="term" value="C:membrane"/>
    <property type="evidence" value="ECO:0007669"/>
    <property type="project" value="InterPro"/>
</dbReference>
<evidence type="ECO:0000256" key="2">
    <source>
        <dbReference type="SAM" id="Phobius"/>
    </source>
</evidence>
<name>A0A9W7APE7_9STRA</name>
<comment type="caution">
    <text evidence="3">The sequence shown here is derived from an EMBL/GenBank/DDBJ whole genome shotgun (WGS) entry which is preliminary data.</text>
</comment>
<feature type="transmembrane region" description="Helical" evidence="2">
    <location>
        <begin position="359"/>
        <end position="381"/>
    </location>
</feature>
<protein>
    <recommendedName>
        <fullName evidence="5">Neurotransmitter-gated ion-channel ligand-binding domain-containing protein</fullName>
    </recommendedName>
</protein>
<evidence type="ECO:0000256" key="1">
    <source>
        <dbReference type="SAM" id="MobiDB-lite"/>
    </source>
</evidence>
<organism evidence="3 4">
    <name type="scientific">Triparma strigata</name>
    <dbReference type="NCBI Taxonomy" id="1606541"/>
    <lineage>
        <taxon>Eukaryota</taxon>
        <taxon>Sar</taxon>
        <taxon>Stramenopiles</taxon>
        <taxon>Ochrophyta</taxon>
        <taxon>Bolidophyceae</taxon>
        <taxon>Parmales</taxon>
        <taxon>Triparmaceae</taxon>
        <taxon>Triparma</taxon>
    </lineage>
</organism>
<keyword evidence="4" id="KW-1185">Reference proteome</keyword>
<dbReference type="InterPro" id="IPR038050">
    <property type="entry name" value="Neuro_actylchol_rec"/>
</dbReference>
<keyword evidence="2" id="KW-1133">Transmembrane helix</keyword>
<dbReference type="Proteomes" id="UP001165085">
    <property type="component" value="Unassembled WGS sequence"/>
</dbReference>
<dbReference type="GO" id="GO:0004888">
    <property type="term" value="F:transmembrane signaling receptor activity"/>
    <property type="evidence" value="ECO:0007669"/>
    <property type="project" value="InterPro"/>
</dbReference>
<feature type="compositionally biased region" description="Basic and acidic residues" evidence="1">
    <location>
        <begin position="17"/>
        <end position="29"/>
    </location>
</feature>
<keyword evidence="2" id="KW-0812">Transmembrane</keyword>
<evidence type="ECO:0008006" key="5">
    <source>
        <dbReference type="Google" id="ProtNLM"/>
    </source>
</evidence>
<dbReference type="PANTHER" id="PTHR18945">
    <property type="entry name" value="NEUROTRANSMITTER GATED ION CHANNEL"/>
    <property type="match status" value="1"/>
</dbReference>
<dbReference type="EMBL" id="BRXY01000188">
    <property type="protein sequence ID" value="GMH75344.1"/>
    <property type="molecule type" value="Genomic_DNA"/>
</dbReference>
<dbReference type="GO" id="GO:0005216">
    <property type="term" value="F:monoatomic ion channel activity"/>
    <property type="evidence" value="ECO:0007669"/>
    <property type="project" value="InterPro"/>
</dbReference>
<accession>A0A9W7APE7</accession>
<dbReference type="OrthoDB" id="189655at2759"/>
<dbReference type="InterPro" id="IPR006201">
    <property type="entry name" value="Neur_channel"/>
</dbReference>
<evidence type="ECO:0000313" key="4">
    <source>
        <dbReference type="Proteomes" id="UP001165085"/>
    </source>
</evidence>
<keyword evidence="2" id="KW-0472">Membrane</keyword>
<proteinExistence type="predicted"/>
<sequence>MTAGAKEKSSHHKHRQDHHEFHDEHDPTVADKFNPNPVPEQAALILTHAPEVTTPTMDIDFRIQIIKIRDIGANNAASVIFLATQTWHLPEIKAMFENTSTAELPTMNSVPDAWFPPLVCLNADKLEEQASTPTVDWRKGNVERRVYFNGTVTNELSQIRLFPFDWDDLRIICTADINAADMKRGQTRYMLVPEEAWTPRQMVPYYVEQSVQEWEVIVNMSTIGQWNQELYKHKYIERKEKRKHSHFNPKGSLFGSVKKIDAARSPEPPAADMSNPHLPPRESAVARSMHGVEITIHVRRRFEYYVYKIILVFNLIIFMSWAVNASSHKEFLNRMEVIATSAAALFAFIFSVQQDLPKLPFLTFIDKLMISGIFCLAAQTLQAVVSHKIDDWTDGDLGSTIDGWCSLGIPLLYIMYTSYIMNLVMRARGHDAMLEVRSTRRNLNQEHGVKAMQMMGM</sequence>
<gene>
    <name evidence="3" type="ORF">TrST_g7986</name>
</gene>
<dbReference type="Gene3D" id="1.20.58.390">
    <property type="entry name" value="Neurotransmitter-gated ion-channel transmembrane domain"/>
    <property type="match status" value="1"/>
</dbReference>